<keyword evidence="3 8" id="KW-0418">Kinase</keyword>
<keyword evidence="9" id="KW-1185">Reference proteome</keyword>
<gene>
    <name evidence="8" type="primary">pknB_7</name>
    <name evidence="8" type="ORF">Q31b_24770</name>
</gene>
<organism evidence="8 9">
    <name type="scientific">Novipirellula aureliae</name>
    <dbReference type="NCBI Taxonomy" id="2527966"/>
    <lineage>
        <taxon>Bacteria</taxon>
        <taxon>Pseudomonadati</taxon>
        <taxon>Planctomycetota</taxon>
        <taxon>Planctomycetia</taxon>
        <taxon>Pirellulales</taxon>
        <taxon>Pirellulaceae</taxon>
        <taxon>Novipirellula</taxon>
    </lineage>
</organism>
<keyword evidence="6" id="KW-0812">Transmembrane</keyword>
<dbReference type="Gene3D" id="3.30.200.20">
    <property type="entry name" value="Phosphorylase Kinase, domain 1"/>
    <property type="match status" value="1"/>
</dbReference>
<dbReference type="InterPro" id="IPR008271">
    <property type="entry name" value="Ser/Thr_kinase_AS"/>
</dbReference>
<dbReference type="EMBL" id="SJPY01000003">
    <property type="protein sequence ID" value="TWU43437.1"/>
    <property type="molecule type" value="Genomic_DNA"/>
</dbReference>
<protein>
    <submittedName>
        <fullName evidence="8">Serine/threonine-protein kinase PknB</fullName>
        <ecNumber evidence="8">2.7.11.1</ecNumber>
    </submittedName>
</protein>
<keyword evidence="2" id="KW-0547">Nucleotide-binding</keyword>
<proteinExistence type="predicted"/>
<evidence type="ECO:0000256" key="5">
    <source>
        <dbReference type="SAM" id="MobiDB-lite"/>
    </source>
</evidence>
<reference evidence="8 9" key="1">
    <citation type="submission" date="2019-02" db="EMBL/GenBank/DDBJ databases">
        <title>Deep-cultivation of Planctomycetes and their phenomic and genomic characterization uncovers novel biology.</title>
        <authorList>
            <person name="Wiegand S."/>
            <person name="Jogler M."/>
            <person name="Boedeker C."/>
            <person name="Pinto D."/>
            <person name="Vollmers J."/>
            <person name="Rivas-Marin E."/>
            <person name="Kohn T."/>
            <person name="Peeters S.H."/>
            <person name="Heuer A."/>
            <person name="Rast P."/>
            <person name="Oberbeckmann S."/>
            <person name="Bunk B."/>
            <person name="Jeske O."/>
            <person name="Meyerdierks A."/>
            <person name="Storesund J.E."/>
            <person name="Kallscheuer N."/>
            <person name="Luecker S."/>
            <person name="Lage O.M."/>
            <person name="Pohl T."/>
            <person name="Merkel B.J."/>
            <person name="Hornburger P."/>
            <person name="Mueller R.-W."/>
            <person name="Bruemmer F."/>
            <person name="Labrenz M."/>
            <person name="Spormann A.M."/>
            <person name="Op Den Camp H."/>
            <person name="Overmann J."/>
            <person name="Amann R."/>
            <person name="Jetten M.S.M."/>
            <person name="Mascher T."/>
            <person name="Medema M.H."/>
            <person name="Devos D.P."/>
            <person name="Kaster A.-K."/>
            <person name="Ovreas L."/>
            <person name="Rohde M."/>
            <person name="Galperin M.Y."/>
            <person name="Jogler C."/>
        </authorList>
    </citation>
    <scope>NUCLEOTIDE SEQUENCE [LARGE SCALE GENOMIC DNA]</scope>
    <source>
        <strain evidence="8 9">Q31b</strain>
    </source>
</reference>
<evidence type="ECO:0000256" key="6">
    <source>
        <dbReference type="SAM" id="Phobius"/>
    </source>
</evidence>
<feature type="domain" description="Protein kinase" evidence="7">
    <location>
        <begin position="1"/>
        <end position="257"/>
    </location>
</feature>
<evidence type="ECO:0000256" key="4">
    <source>
        <dbReference type="ARBA" id="ARBA00022840"/>
    </source>
</evidence>
<keyword evidence="6" id="KW-0472">Membrane</keyword>
<dbReference type="PANTHER" id="PTHR43289">
    <property type="entry name" value="MITOGEN-ACTIVATED PROTEIN KINASE KINASE KINASE 20-RELATED"/>
    <property type="match status" value="1"/>
</dbReference>
<dbReference type="CDD" id="cd14014">
    <property type="entry name" value="STKc_PknB_like"/>
    <property type="match status" value="1"/>
</dbReference>
<keyword evidence="6" id="KW-1133">Transmembrane helix</keyword>
<dbReference type="AlphaFoldDB" id="A0A5C6E652"/>
<evidence type="ECO:0000256" key="3">
    <source>
        <dbReference type="ARBA" id="ARBA00022777"/>
    </source>
</evidence>
<dbReference type="PROSITE" id="PS00108">
    <property type="entry name" value="PROTEIN_KINASE_ST"/>
    <property type="match status" value="1"/>
</dbReference>
<dbReference type="GO" id="GO:0004674">
    <property type="term" value="F:protein serine/threonine kinase activity"/>
    <property type="evidence" value="ECO:0007669"/>
    <property type="project" value="UniProtKB-EC"/>
</dbReference>
<comment type="caution">
    <text evidence="8">The sequence shown here is derived from an EMBL/GenBank/DDBJ whole genome shotgun (WGS) entry which is preliminary data.</text>
</comment>
<sequence>MGQVYRAVHRKMKREVALKVISPALLKDAHAIDRFNREVEAAAKLSHPNIVTAFDAGEVDGVHFLVMEYIAGTDLSTYVRRHGMRSLPQAIELTLQAAQGLAYAHSQSIIHRDIKPSNLLLGHDDSVRVLDLGLARIVPTDDRSITDGLTSTGVVMGTVDFMAPEQALDSKAADARSDIYSLGCTMYYLICGQSVYDGDTVMKRILAHREQPIPDLSEISPNATPRLQSVFAKMLAKEPVNRFESMNDVIQELEAVLPELSRETDNRPRGHGAVSLAPTTPATFDPIDESAKVTMASATFDDTVRPAEPGPQVSLPHITAAMKPKRRTSAGRGRIGSKALALASGGFFAMFLLGAIVFNFTSPDGTVMVELDGPIEVASVKVDGNEVICWCRGSAETGIPTKRLDRDDCVRVSTAQV</sequence>
<dbReference type="Pfam" id="PF00069">
    <property type="entry name" value="Pkinase"/>
    <property type="match status" value="1"/>
</dbReference>
<evidence type="ECO:0000256" key="1">
    <source>
        <dbReference type="ARBA" id="ARBA00022679"/>
    </source>
</evidence>
<evidence type="ECO:0000259" key="7">
    <source>
        <dbReference type="PROSITE" id="PS50011"/>
    </source>
</evidence>
<dbReference type="EC" id="2.7.11.1" evidence="8"/>
<dbReference type="PANTHER" id="PTHR43289:SF6">
    <property type="entry name" value="SERINE_THREONINE-PROTEIN KINASE NEKL-3"/>
    <property type="match status" value="1"/>
</dbReference>
<keyword evidence="1 8" id="KW-0808">Transferase</keyword>
<feature type="transmembrane region" description="Helical" evidence="6">
    <location>
        <begin position="339"/>
        <end position="360"/>
    </location>
</feature>
<evidence type="ECO:0000313" key="9">
    <source>
        <dbReference type="Proteomes" id="UP000315471"/>
    </source>
</evidence>
<accession>A0A5C6E652</accession>
<feature type="region of interest" description="Disordered" evidence="5">
    <location>
        <begin position="263"/>
        <end position="283"/>
    </location>
</feature>
<dbReference type="InterPro" id="IPR011009">
    <property type="entry name" value="Kinase-like_dom_sf"/>
</dbReference>
<dbReference type="InterPro" id="IPR000719">
    <property type="entry name" value="Prot_kinase_dom"/>
</dbReference>
<dbReference type="Proteomes" id="UP000315471">
    <property type="component" value="Unassembled WGS sequence"/>
</dbReference>
<dbReference type="PROSITE" id="PS50011">
    <property type="entry name" value="PROTEIN_KINASE_DOM"/>
    <property type="match status" value="1"/>
</dbReference>
<dbReference type="GO" id="GO:0005524">
    <property type="term" value="F:ATP binding"/>
    <property type="evidence" value="ECO:0007669"/>
    <property type="project" value="UniProtKB-KW"/>
</dbReference>
<dbReference type="Gene3D" id="1.10.510.10">
    <property type="entry name" value="Transferase(Phosphotransferase) domain 1"/>
    <property type="match status" value="1"/>
</dbReference>
<evidence type="ECO:0000256" key="2">
    <source>
        <dbReference type="ARBA" id="ARBA00022741"/>
    </source>
</evidence>
<keyword evidence="4" id="KW-0067">ATP-binding</keyword>
<name>A0A5C6E652_9BACT</name>
<evidence type="ECO:0000313" key="8">
    <source>
        <dbReference type="EMBL" id="TWU43437.1"/>
    </source>
</evidence>
<dbReference type="SMART" id="SM00220">
    <property type="entry name" value="S_TKc"/>
    <property type="match status" value="1"/>
</dbReference>
<dbReference type="SUPFAM" id="SSF56112">
    <property type="entry name" value="Protein kinase-like (PK-like)"/>
    <property type="match status" value="1"/>
</dbReference>